<dbReference type="PANTHER" id="PTHR31851">
    <property type="entry name" value="FE(2+)/MN(2+) TRANSPORTER PCL1"/>
    <property type="match status" value="1"/>
</dbReference>
<proteinExistence type="inferred from homology"/>
<dbReference type="Pfam" id="PF01988">
    <property type="entry name" value="VIT1"/>
    <property type="match status" value="1"/>
</dbReference>
<gene>
    <name evidence="7" type="ORF">GOCE00092_LOCUS19775</name>
</gene>
<feature type="transmembrane region" description="Helical" evidence="6">
    <location>
        <begin position="188"/>
        <end position="208"/>
    </location>
</feature>
<evidence type="ECO:0000256" key="6">
    <source>
        <dbReference type="SAM" id="Phobius"/>
    </source>
</evidence>
<dbReference type="GO" id="GO:0030026">
    <property type="term" value="P:intracellular manganese ion homeostasis"/>
    <property type="evidence" value="ECO:0007669"/>
    <property type="project" value="InterPro"/>
</dbReference>
<dbReference type="GO" id="GO:0012505">
    <property type="term" value="C:endomembrane system"/>
    <property type="evidence" value="ECO:0007669"/>
    <property type="project" value="UniProtKB-SubCell"/>
</dbReference>
<reference evidence="7" key="1">
    <citation type="submission" date="2021-01" db="EMBL/GenBank/DDBJ databases">
        <authorList>
            <person name="Corre E."/>
            <person name="Pelletier E."/>
            <person name="Niang G."/>
            <person name="Scheremetjew M."/>
            <person name="Finn R."/>
            <person name="Kale V."/>
            <person name="Holt S."/>
            <person name="Cochrane G."/>
            <person name="Meng A."/>
            <person name="Brown T."/>
            <person name="Cohen L."/>
        </authorList>
    </citation>
    <scope>NUCLEOTIDE SEQUENCE</scope>
    <source>
        <strain evidence="7">CCMP 410</strain>
    </source>
</reference>
<accession>A0A7S1VE63</accession>
<feature type="transmembrane region" description="Helical" evidence="6">
    <location>
        <begin position="220"/>
        <end position="242"/>
    </location>
</feature>
<evidence type="ECO:0000256" key="1">
    <source>
        <dbReference type="ARBA" id="ARBA00004127"/>
    </source>
</evidence>
<comment type="similarity">
    <text evidence="2">Belongs to the CCC1 family.</text>
</comment>
<keyword evidence="5 6" id="KW-0472">Membrane</keyword>
<dbReference type="GO" id="GO:0005384">
    <property type="term" value="F:manganese ion transmembrane transporter activity"/>
    <property type="evidence" value="ECO:0007669"/>
    <property type="project" value="InterPro"/>
</dbReference>
<evidence type="ECO:0000256" key="4">
    <source>
        <dbReference type="ARBA" id="ARBA00022989"/>
    </source>
</evidence>
<dbReference type="AlphaFoldDB" id="A0A7S1VE63"/>
<organism evidence="7">
    <name type="scientific">Grammatophora oceanica</name>
    <dbReference type="NCBI Taxonomy" id="210454"/>
    <lineage>
        <taxon>Eukaryota</taxon>
        <taxon>Sar</taxon>
        <taxon>Stramenopiles</taxon>
        <taxon>Ochrophyta</taxon>
        <taxon>Bacillariophyta</taxon>
        <taxon>Fragilariophyceae</taxon>
        <taxon>Fragilariophycidae</taxon>
        <taxon>Rhabdonematales</taxon>
        <taxon>Grammatophoraceae</taxon>
        <taxon>Grammatophora</taxon>
    </lineage>
</organism>
<evidence type="ECO:0000256" key="2">
    <source>
        <dbReference type="ARBA" id="ARBA00007049"/>
    </source>
</evidence>
<dbReference type="InterPro" id="IPR008217">
    <property type="entry name" value="Ccc1_fam"/>
</dbReference>
<protein>
    <recommendedName>
        <fullName evidence="8">Vacuolar iron transporter 1.1</fullName>
    </recommendedName>
</protein>
<keyword evidence="3 6" id="KW-0812">Transmembrane</keyword>
<keyword evidence="4 6" id="KW-1133">Transmembrane helix</keyword>
<dbReference type="CDD" id="cd02434">
    <property type="entry name" value="Nodulin-21_like_3"/>
    <property type="match status" value="1"/>
</dbReference>
<evidence type="ECO:0008006" key="8">
    <source>
        <dbReference type="Google" id="ProtNLM"/>
    </source>
</evidence>
<dbReference type="EMBL" id="HBGK01038116">
    <property type="protein sequence ID" value="CAD9297042.1"/>
    <property type="molecule type" value="Transcribed_RNA"/>
</dbReference>
<comment type="subcellular location">
    <subcellularLocation>
        <location evidence="1">Endomembrane system</location>
        <topology evidence="1">Multi-pass membrane protein</topology>
    </subcellularLocation>
</comment>
<feature type="transmembrane region" description="Helical" evidence="6">
    <location>
        <begin position="61"/>
        <end position="86"/>
    </location>
</feature>
<evidence type="ECO:0000256" key="5">
    <source>
        <dbReference type="ARBA" id="ARBA00023136"/>
    </source>
</evidence>
<sequence>MDSNEKSALVQDGNVIARRAYSDMDPEASKAFHETREISEEPHQEGGGLLKPMIFGGLDGILTSFAIVAGAAGGHLSTGVVLILGFSNIFADALSMGVGEFLSSKAENEWILSERRREAWEMENYPEGEIKEMVDIYVSRGMEQQDAELVIKTMAKYEDFFVDVMMTQELELQVPDDDHVKESMREGVIMFCSFAFFGALPLIGYVIFPILFPTMDDDALFWSACIVTAVVLFMLGSVKSMFCSMNWFVSGSETLLLGGACATLAYTIGQFLDGLGVGDA</sequence>
<evidence type="ECO:0000256" key="3">
    <source>
        <dbReference type="ARBA" id="ARBA00022692"/>
    </source>
</evidence>
<name>A0A7S1VE63_9STRA</name>
<feature type="transmembrane region" description="Helical" evidence="6">
    <location>
        <begin position="254"/>
        <end position="272"/>
    </location>
</feature>
<evidence type="ECO:0000313" key="7">
    <source>
        <dbReference type="EMBL" id="CAD9297042.1"/>
    </source>
</evidence>